<feature type="chain" id="PRO_5036354179" evidence="8">
    <location>
        <begin position="21"/>
        <end position="423"/>
    </location>
</feature>
<evidence type="ECO:0000256" key="8">
    <source>
        <dbReference type="SAM" id="SignalP"/>
    </source>
</evidence>
<comment type="similarity">
    <text evidence="2">Belongs to the OmpP1/FadL family.</text>
</comment>
<dbReference type="PANTHER" id="PTHR35093">
    <property type="entry name" value="OUTER MEMBRANE PROTEIN NMB0088-RELATED"/>
    <property type="match status" value="1"/>
</dbReference>
<evidence type="ECO:0000313" key="9">
    <source>
        <dbReference type="EMBL" id="VFJ52992.1"/>
    </source>
</evidence>
<evidence type="ECO:0000256" key="5">
    <source>
        <dbReference type="ARBA" id="ARBA00022729"/>
    </source>
</evidence>
<dbReference type="GO" id="GO:0009279">
    <property type="term" value="C:cell outer membrane"/>
    <property type="evidence" value="ECO:0007669"/>
    <property type="project" value="UniProtKB-SubCell"/>
</dbReference>
<keyword evidence="3" id="KW-1134">Transmembrane beta strand</keyword>
<proteinExistence type="inferred from homology"/>
<dbReference type="EMBL" id="CAADFL010000478">
    <property type="protein sequence ID" value="VFK17412.1"/>
    <property type="molecule type" value="Genomic_DNA"/>
</dbReference>
<sequence>MKKYIVFTSLLLVFSLNVYAVNGFINHGIGTKSKGMAGAGVALAEDVLSGGLNPANMVYQGTRLDIGASLFAVDRGFTAYDDADPAAEAVYGKVNPGNYDSKYPVFLIPQFGFNYQIDEKSSIGVVTVLGGGNSKYSSAAFDGFLGTTSEDNNQPVGTDFFQLYVHIPYSRLITDNLSVGVAPILAVETMRLVGLEAWEAVSSHPNEVTNKGMEFAFGYGASIGMHYEPTDWLSIGLSAQSRINMEKLDRYRGVIADDGNLDIPESFQVGAALEVTQSLTLLADFQKIYYSNVDATGNSNDWDDYTANLGSNNSSGPGWDDANVKKVGIRWQYNDKTVLRAGFSRTNEIEPDTFLLVNLLAPLVAEDHWSLGMTRQLKNGDELSASLTYSPRETPTGVNPVTGQHIDLFLEQLEFEVTYGRRF</sequence>
<dbReference type="EMBL" id="CAADFA010000117">
    <property type="protein sequence ID" value="VFJ52992.1"/>
    <property type="molecule type" value="Genomic_DNA"/>
</dbReference>
<accession>A0A450WK49</accession>
<dbReference type="InterPro" id="IPR005017">
    <property type="entry name" value="OMPP1/FadL/TodX"/>
</dbReference>
<organism evidence="11">
    <name type="scientific">Candidatus Kentrum sp. FM</name>
    <dbReference type="NCBI Taxonomy" id="2126340"/>
    <lineage>
        <taxon>Bacteria</taxon>
        <taxon>Pseudomonadati</taxon>
        <taxon>Pseudomonadota</taxon>
        <taxon>Gammaproteobacteria</taxon>
        <taxon>Candidatus Kentrum</taxon>
    </lineage>
</organism>
<evidence type="ECO:0000256" key="1">
    <source>
        <dbReference type="ARBA" id="ARBA00004571"/>
    </source>
</evidence>
<dbReference type="GO" id="GO:0015483">
    <property type="term" value="F:long-chain fatty acid transporting porin activity"/>
    <property type="evidence" value="ECO:0007669"/>
    <property type="project" value="TreeGrafter"/>
</dbReference>
<dbReference type="EMBL" id="CAADEZ010000127">
    <property type="protein sequence ID" value="VFJ54148.1"/>
    <property type="molecule type" value="Genomic_DNA"/>
</dbReference>
<evidence type="ECO:0000256" key="3">
    <source>
        <dbReference type="ARBA" id="ARBA00022452"/>
    </source>
</evidence>
<gene>
    <name evidence="10" type="ORF">BECKFM1743A_GA0114220_101272</name>
    <name evidence="11" type="ORF">BECKFM1743B_GA0114221_104781</name>
    <name evidence="9" type="ORF">BECKFM1743C_GA0114222_101175</name>
</gene>
<comment type="subcellular location">
    <subcellularLocation>
        <location evidence="1">Cell outer membrane</location>
        <topology evidence="1">Multi-pass membrane protein</topology>
    </subcellularLocation>
</comment>
<evidence type="ECO:0000256" key="7">
    <source>
        <dbReference type="ARBA" id="ARBA00023237"/>
    </source>
</evidence>
<keyword evidence="7" id="KW-0998">Cell outer membrane</keyword>
<dbReference type="SUPFAM" id="SSF56935">
    <property type="entry name" value="Porins"/>
    <property type="match status" value="1"/>
</dbReference>
<dbReference type="PANTHER" id="PTHR35093:SF8">
    <property type="entry name" value="OUTER MEMBRANE PROTEIN NMB0088-RELATED"/>
    <property type="match status" value="1"/>
</dbReference>
<reference evidence="11" key="1">
    <citation type="submission" date="2019-02" db="EMBL/GenBank/DDBJ databases">
        <authorList>
            <person name="Gruber-Vodicka R. H."/>
            <person name="Seah K. B. B."/>
        </authorList>
    </citation>
    <scope>NUCLEOTIDE SEQUENCE</scope>
    <source>
        <strain evidence="10">BECK_BZ163</strain>
        <strain evidence="11">BECK_BZ164</strain>
        <strain evidence="9">BECK_BZ165</strain>
    </source>
</reference>
<keyword evidence="6" id="KW-0472">Membrane</keyword>
<dbReference type="Gene3D" id="2.40.160.60">
    <property type="entry name" value="Outer membrane protein transport protein (OMPP1/FadL/TodX)"/>
    <property type="match status" value="1"/>
</dbReference>
<evidence type="ECO:0000256" key="4">
    <source>
        <dbReference type="ARBA" id="ARBA00022692"/>
    </source>
</evidence>
<evidence type="ECO:0000313" key="11">
    <source>
        <dbReference type="EMBL" id="VFK17412.1"/>
    </source>
</evidence>
<name>A0A450WK49_9GAMM</name>
<dbReference type="AlphaFoldDB" id="A0A450WK49"/>
<evidence type="ECO:0000313" key="10">
    <source>
        <dbReference type="EMBL" id="VFJ54148.1"/>
    </source>
</evidence>
<keyword evidence="4" id="KW-0812">Transmembrane</keyword>
<keyword evidence="5 8" id="KW-0732">Signal</keyword>
<feature type="signal peptide" evidence="8">
    <location>
        <begin position="1"/>
        <end position="20"/>
    </location>
</feature>
<evidence type="ECO:0000256" key="6">
    <source>
        <dbReference type="ARBA" id="ARBA00023136"/>
    </source>
</evidence>
<protein>
    <submittedName>
        <fullName evidence="11">Long-chain fatty acid transport protein</fullName>
    </submittedName>
</protein>
<dbReference type="Pfam" id="PF03349">
    <property type="entry name" value="Toluene_X"/>
    <property type="match status" value="1"/>
</dbReference>
<evidence type="ECO:0000256" key="2">
    <source>
        <dbReference type="ARBA" id="ARBA00008163"/>
    </source>
</evidence>